<evidence type="ECO:0000313" key="1">
    <source>
        <dbReference type="EMBL" id="ETX05469.1"/>
    </source>
</evidence>
<evidence type="ECO:0000313" key="2">
    <source>
        <dbReference type="Proteomes" id="UP000019140"/>
    </source>
</evidence>
<sequence>MQADIHDVGHSGSDEIGLVDVLEADADGLAGVPGVRQAVVECPVPESYGVALVVVPNPFLQDTIEMAFVHRNYEVRTFSAYRANDPFTQGIGHGHPHWRFEHMQPYMAYPLVHGLGENRIPVMDENTVCVITRDGFSELLHGPLGRGMCRDIDMKESATRVLSFDFHRQNKRKP</sequence>
<reference evidence="1 2" key="1">
    <citation type="journal article" date="2014" name="Nature">
        <title>An environmental bacterial taxon with a large and distinct metabolic repertoire.</title>
        <authorList>
            <person name="Wilson M.C."/>
            <person name="Mori T."/>
            <person name="Ruckert C."/>
            <person name="Uria A.R."/>
            <person name="Helf M.J."/>
            <person name="Takada K."/>
            <person name="Gernert C."/>
            <person name="Steffens U.A."/>
            <person name="Heycke N."/>
            <person name="Schmitt S."/>
            <person name="Rinke C."/>
            <person name="Helfrich E.J."/>
            <person name="Brachmann A.O."/>
            <person name="Gurgui C."/>
            <person name="Wakimoto T."/>
            <person name="Kracht M."/>
            <person name="Crusemann M."/>
            <person name="Hentschel U."/>
            <person name="Abe I."/>
            <person name="Matsunaga S."/>
            <person name="Kalinowski J."/>
            <person name="Takeyama H."/>
            <person name="Piel J."/>
        </authorList>
    </citation>
    <scope>NUCLEOTIDE SEQUENCE [LARGE SCALE GENOMIC DNA]</scope>
    <source>
        <strain evidence="2">TSY2</strain>
    </source>
</reference>
<name>W4M547_9BACT</name>
<dbReference type="EMBL" id="AZHX01000947">
    <property type="protein sequence ID" value="ETX05469.1"/>
    <property type="molecule type" value="Genomic_DNA"/>
</dbReference>
<proteinExistence type="predicted"/>
<keyword evidence="2" id="KW-1185">Reference proteome</keyword>
<dbReference type="Proteomes" id="UP000019140">
    <property type="component" value="Unassembled WGS sequence"/>
</dbReference>
<gene>
    <name evidence="1" type="ORF">ETSY2_22735</name>
</gene>
<comment type="caution">
    <text evidence="1">The sequence shown here is derived from an EMBL/GenBank/DDBJ whole genome shotgun (WGS) entry which is preliminary data.</text>
</comment>
<accession>W4M547</accession>
<protein>
    <submittedName>
        <fullName evidence="1">Uncharacterized protein</fullName>
    </submittedName>
</protein>
<dbReference type="HOGENOM" id="CLU_1537275_0_0_7"/>
<organism evidence="1 2">
    <name type="scientific">Candidatus Entotheonella gemina</name>
    <dbReference type="NCBI Taxonomy" id="1429439"/>
    <lineage>
        <taxon>Bacteria</taxon>
        <taxon>Pseudomonadati</taxon>
        <taxon>Nitrospinota/Tectimicrobiota group</taxon>
        <taxon>Candidatus Tectimicrobiota</taxon>
        <taxon>Candidatus Entotheonellia</taxon>
        <taxon>Candidatus Entotheonellales</taxon>
        <taxon>Candidatus Entotheonellaceae</taxon>
        <taxon>Candidatus Entotheonella</taxon>
    </lineage>
</organism>
<dbReference type="AlphaFoldDB" id="W4M547"/>